<comment type="caution">
    <text evidence="6">The sequence shown here is derived from an EMBL/GenBank/DDBJ whole genome shotgun (WGS) entry which is preliminary data.</text>
</comment>
<keyword evidence="1" id="KW-0245">EGF-like domain</keyword>
<dbReference type="PROSITE" id="PS50026">
    <property type="entry name" value="EGF_3"/>
    <property type="match status" value="1"/>
</dbReference>
<keyword evidence="3" id="KW-0732">Signal</keyword>
<dbReference type="InterPro" id="IPR001747">
    <property type="entry name" value="Vitellogenin_N"/>
</dbReference>
<dbReference type="PROSITE" id="PS50948">
    <property type="entry name" value="PAN"/>
    <property type="match status" value="1"/>
</dbReference>
<sequence>MAFEPLLLAVALLAGAEAYFFESGYSHHYTYWAENSLFGQRNITTVLKDGHRLHSLTVDSLVQFVKDGHVMNNPLKWDLKKAFLFVVDDKGTVTLVHCHPNDHEELLVIKKAMVGVFSVHVKAEEGSNEWKYRVRERDHLGELEHDYKATRTQDGLKLERNHYSSRDAFRFHEKVVVLATIAAIQYHYMFLVVDFPEIETSATVNIKLDGKRPSVDRMDVFQNLSVQTLEITRKEKRFSLGDLTHNISASFECLRQHREKDEVNRSLCVNDLRAALHVLRKEDLREFGNRVLGTSCRANDTFCEDKRHVVIDVLARIGDVTSQELLLKHVLNKQHPADEDLRRIFVHCAALEKPTETFVRAIERFCFGVNGQHHGGATMTRTQSRACLAIGSLAKHLVKGGRHRTVDRLADKLETWIDEHQKGDHEISKRDTWLTDTEHEDHHITKAVLLHALGNAALMRSRRHLLQHAQPNRGHHLWRRAALDALRHYTCKDTASAILDCLMNDEKHTVRQMALSVYVKHPRRHEASKQMEDEILSQNYTYAAVARVKRDMFEKVLFKFKLELPRFDWKKEIGTHDIGASFGVSFENYVDGLFTCYRGRMSYNMNIVKDFTVGLFEDISSAFDDMTNRIMEPIVEAANKLSEMYQDSASGQVKSGFEPLALAVKQLPVKTEAALEATVNLTKAAEYVSGLPLASKIQQLASHAQSLMEDVHSEATEFFTDVKDVAVVAMPFAEKEIRQAINTVLKKVGDVSNAPSQVFSVVQRAKMEYQLALSRIMEGNIILKQARSFMTGHELKDMMDTTRLLVGRLKAEHTRRKREASDFDDFGRNVKTGVDNALTDLFDMADKMLQHLSNITSSQSELQAGFDMQALYTEVLKASFEGFKEAIDIAQSRIHALFGQKFHPEFPDQRRDCDNTCGCGYFPTECTRYGYPGIDLKWGGGWKIRSPVSGMMYPLSNSSVRIKPVTSGFEEYEIILSNIQLLDAVNETGVFVDAGQNISTALGKNGCEDPHFNLAMKRTSNTTSGLCYFVDPSPFLDKMQPIPTWQQECNDFKFEHIGSVIDFFKLTDGFKEILQELKRAVVDLERKLVLKAIDALPDSGLLGQVKVKAHDYVENVDLSDPANLKNLVHNASDKMTEFFDKISTKNFDFNDVVSSVDKIARATGHNQFAESLSSVTNLINSTKNFIEHPSLSSFNSMATGGIGRLLSSRGVMVPDGLKRFTGCVLAPGNRTNLRSWLDLAGSDACFGFANKTGFGPMLKTLRELVAGNETTARSLFQKMSEFSIENGLESLYNHVNQASFPKVGQALSGISSDILSSLLSGADDLESVVGDKLSGFVPALVMSYVPGKLGMLTSLRTSGSNMCPSFGASLSVSPWAVCLPHDDCLGIDCDVTVKSTFVSDKLSITVMVQPEEKRIRITANGHGMIAAGLTALNNFGITLKVHRRWTERNLTLSLSALACTSSQDQCLEEISIMKNLKFPESGSISGELLGPVLANIETLPMDELPKIFSDFNLPTTDIAGQINDIQEGIFDASEFQNPKDMRDSGSYPLPGQNKEINIPFFRFRFGTPVGPVMFHMDFHAGGTIGISFDVSVQAVNSLVKTQFKPFVVGKLDANLHLSIIVASAGIDLMGYVMRTTFPLTLEANYTKQPIVATKSLEVELIPVELKLEGYVKIGVWKFAVKFHKVIWHWTADPIRGVIWRKEYRQDDLGPPRFPYCDRVDAQCHTTGNNRIRRDSHTAGGREGVPFCSVKQVTGRHPKDAAFILEFTAEDDDSDVKLFYAIGDYPGGTNVVGWTEMRGDTLLVPALLPCRIPLHFLVKARNTQGLETTATCSIPTYDCTLPDGRVDAAYRCTSHPSELGASVIMYEDSPLENDSLFHGVGYVPSSHGHEVVDWLPLTLSNSQPQPGVSGPLGQFTAPRPGRLTSTPKRSLTCYSADECAKQCLQLLTCVSFTFNDYAETCELQEVTEGPNAVRRPEENYQTYERLGKSQTAELRYKNLPLRHGISYFVNADIKNVLGYRTTLTSAGTMVDFKHPEPGPVGDVVMDDLLVGGCNVSILQRCVDPVISARNHRKIMDGKGASTVFNGNRKGQELRYTIENYHASANWVGFKDEECGIHGYTFAVGTAICGTDIADFTDPHASIENPNDWTNTGLVKNLHLPDGEYHVTAQAVSDILHGGDLVTTVCHSAAFLVDTDPPHLNSVNEILFDDTFRYLVVYYSATDDISGIARMEFGLGKTKYDVTIRRYLPFEIRGSGNTYLVNEEFEVTDGVPAWIRLKAVNNVGLFATGSSDVPILIDHTAPIAGHVLDGAELGQDVCCQMSTTQICAQWVGFQDPESTIGRYEWGVGLSPGTDDVVQFHRLSSEDKHACSDVLLEHNVTYFSTVVASNRALNQKSVNATSNGVLVDATPPVPGNVSDGSDVHTDQDFTSDAATFSASWANFYDPESGLRPYTLSVYVNRALQRVFRDVNGEQFSDYSFAFEHGDKVHTELQATNRAGGQVSVKSDGLLVDRTPPELIHLSTVNKTLYQTRSDALDFTWEFRDPESGISEYRCVVLEVFQGTKSRFWPDHQDFHSVQLNETSSTSQRLHLEGLSLMNGGTYSLKVTAVNGAKVATAGESGVVTIDTTPPAILQVILARPEEDEEINDDGEVEVVDGEPLWATWQPHDLESGITETRICVGSEASADCLTSPTSVLTIDGKLPFTTSFEDLNLTVSTQDQKVLYRVYIVVVNGAGVSSPVESSKPFLVLKANVPGVVLDGRGKTDADFSNDRFSVSITFSGFDSEACGITGYDWGVGTSPFATDVMPYTQFGLLVDDRGRGFAQAYVMQFEGQIYYSSVRAKTGQNCHEEYIVASSDGYMVDTTPPSVALHVGDFKVTSDQVVYQTSGERLAVRWQVQDTSGINSTEFITDIFGVEQKLLPVSSVSTTPLSLFFHPSSGESIFSELVMADQAGNKGSVLLPVITFDYTPPSFRDLNCTDVVSAISSVLTCTWTAVDEEQSAISRIEFGVGKGPSEPNLLNFTSVPLYSRQWTTDLQDVTSLSEYMELYVIALATNEAGLHSGISGTVVTFVVDVTPPALSSVSVVTSPEPGFHNTEQQCQTSEDYMEVLLQGVKEDESDIKSIEIALGSEKGRSDVQRFRQYSSINGMYELGSLGLNKGSTVYATVKITNTVGLYTIVTSEGVVISPEPRLKVWDGPGDTDMDGQVELHVIQGKWTYSDPCPVLSAEWSVRELSGKVITDFSPIPGKDQRLYNDDVQLDNLRTYVNYVRITDALNRTRVSFSDGITVMLSRPVPGSVRDGQGKGDIDYQEPINQLSANWNAFGDAKSTLPSDHIVQYEAAVGTDRRNASTRTDVHAFEDVGLATEVTFHGLNLTSKTTKYYITVRAYSGVGSYIESSSDGIRVGFSGDVKPGQVHVDAYQSSVSEIRFSWTEFESDMVITHHYTGVSTSRPPWDNSTRKCVDLMQTVSFPFDVYPLQVLLTESVAVLQNLSLTHGGRYFVTLVAADKLGHCSAAISEEILVDTTSPVAGEIIVDEAAVDTFIFLHSTESVLVNLDKFLDPESGIQDVEAEMIQSDDCMLREGSEGVGKVRAKNESRVSMRGLDLQAGKLYFINATVTNGAGLQTTAISRPVILDMSPPLPGLVKLGAHWTKEEKAFQSSTEEVELSYAVTPSGSSTDCITNEDLFSLDSKGQWKTVKDNFAEDCVWFDDFGLHVIVQHNKYLTGVDRGAAQISQTSWREGDYLFRMTPAAGENIMSGVSLASPTLFPPFLLQNGLTNKNMTSLPCDSSNSTCLSGNNSLPSESSTLPVTDYGTGLTFMVYDGETRVLFWAQDMRQLQQTWLPLDFDPARATADYTLRLKKTETSQVSWEVTVVVNGETKGAVSGLIFDEHLQISVYAWNINDFFPTVVDPLHPFKAAALVTSLTVPVAERPLCSYGSPFHDDISGVKEIWVGVSDSDNATANIAPYRRLQSFCLPCPLGCQDFCSTCRNKSLPDEYSVFTVTLGGLSLEAAEKIHSENGTFSDRSVSLNTTAGSNLTTEEMTQYQLPTYYMNVKAVDHGGLWTEAKSGGFLVDTTPPSIDLLTCFNPEMSEDESVSYLGNNHSIGVQWDISEDISTITSVEISLAATPEKEKVVSRVSVDWTKRQHMFTNISPPLHDGKTYYVILAVTNEAGLVRQAWSNFTVDTIPPDMSHLGVNLTNVTVANVSGVEIGLLSNTKRLELDLSTNTDALHNTDVEYFEWSIGTFKGKEDVFPRTMVGSKDTKKIAIVDGYFQSDDISSPVSIGDFTRKNFSSDTPPDPSANKFSMEPGRCLHQKLYGVSRSYVMSSVDVIPLCIKRSEDVLLTSENVSHEVWTGRRNISSSTDAPSSNAFSVKMKLAKGGMIVGGLSSSDLISQYGSSASTDFSPYIVCPDPTTDATSRWLKDRLMDIPGPEMFLSPVANAEFSNDVEINYTIPADVHVPQTSFATLLIWQPDSRKWVTPEEACSGNVMQYDRDRRQVSAKLCPKIFANPSSSANGRSKRAAASLLGSLGPRMLSVGVLKESTTNEAPTVHTTHFSMLEDQGTFSFIISYSDKEGDTMEFSLTRQPHHGTANVTDYGKEVIDPGTVTLGVVPNVVSFNINVTVANVNDPPEISYVPVPNNNDMIQELRVGPAAGNGVNMSILIEANTTTRITLGVVLYGDPDHNDNVEFHEQYNATTGASFEINDLRSDDPLLLNTSLAFPNGVRGKEIILNITKNYSGHVNYEARAQDSANTYSMQLTLDVYVLISPCVHGHCEPHAGTHRCQDSVRAFRFDPFACRCEFGFEGQWCETDTDECETASCSPITDCVDLVGGNRCDYNPGKLAAIIVSSVTAYAISMFVLYRWKKTKASADKEPSETENLVTTRRPRTPPLDYEFTNAAYDNSSDYRPAPFAMRPRPGRKSLRCEERSPTMTADFHFNSLYDEPATLKRQKHPRVVSAPSSSPRRVSLDAEPPVDYHFTGETEGFAAGHPDLHLMPPVSVHRGMSPKRSSRYSSTSPVDVQFINPVFGNANDDYGRPQETAARLFERNTPSTSGFRRSLRAFPEDETFPRKCTNFMPTISLFCFAVVLARKRTSPLPIEAAQVYTQLFQRQMKQGCSQADVSPIVYMLILDPHRKRFL</sequence>
<feature type="domain" description="EGF-like" evidence="4">
    <location>
        <begin position="4763"/>
        <end position="4807"/>
    </location>
</feature>
<keyword evidence="1" id="KW-1015">Disulfide bond</keyword>
<dbReference type="SUPFAM" id="SSF57414">
    <property type="entry name" value="Hairpin loop containing domain-like"/>
    <property type="match status" value="1"/>
</dbReference>
<dbReference type="PROSITE" id="PS01186">
    <property type="entry name" value="EGF_2"/>
    <property type="match status" value="1"/>
</dbReference>
<dbReference type="Gene3D" id="1.25.10.20">
    <property type="entry name" value="Vitellinogen, superhelical"/>
    <property type="match status" value="1"/>
</dbReference>
<feature type="domain" description="Apple" evidence="5">
    <location>
        <begin position="1907"/>
        <end position="1986"/>
    </location>
</feature>
<dbReference type="Gene3D" id="3.50.4.10">
    <property type="entry name" value="Hepatocyte Growth Factor"/>
    <property type="match status" value="1"/>
</dbReference>
<keyword evidence="7" id="KW-1185">Reference proteome</keyword>
<dbReference type="SUPFAM" id="SSF48431">
    <property type="entry name" value="Lipovitellin-phosvitin complex, superhelical domain"/>
    <property type="match status" value="1"/>
</dbReference>
<evidence type="ECO:0000313" key="6">
    <source>
        <dbReference type="EMBL" id="KAK7473964.1"/>
    </source>
</evidence>
<feature type="region of interest" description="Disordered" evidence="2">
    <location>
        <begin position="4904"/>
        <end position="4925"/>
    </location>
</feature>
<evidence type="ECO:0000313" key="7">
    <source>
        <dbReference type="Proteomes" id="UP001519460"/>
    </source>
</evidence>
<dbReference type="PANTHER" id="PTHR16897">
    <property type="entry name" value="OS10G0105400 PROTEIN"/>
    <property type="match status" value="1"/>
</dbReference>
<feature type="region of interest" description="Disordered" evidence="2">
    <location>
        <begin position="4946"/>
        <end position="4969"/>
    </location>
</feature>
<accession>A0ABD0JG22</accession>
<dbReference type="Pfam" id="PF00024">
    <property type="entry name" value="PAN_1"/>
    <property type="match status" value="1"/>
</dbReference>
<dbReference type="Proteomes" id="UP001519460">
    <property type="component" value="Unassembled WGS sequence"/>
</dbReference>
<dbReference type="EMBL" id="JACVVK020000452">
    <property type="protein sequence ID" value="KAK7473964.1"/>
    <property type="molecule type" value="Genomic_DNA"/>
</dbReference>
<feature type="signal peptide" evidence="3">
    <location>
        <begin position="1"/>
        <end position="18"/>
    </location>
</feature>
<proteinExistence type="predicted"/>
<dbReference type="Pfam" id="PF01347">
    <property type="entry name" value="Vitellogenin_N"/>
    <property type="match status" value="1"/>
</dbReference>
<reference evidence="6 7" key="1">
    <citation type="journal article" date="2023" name="Sci. Data">
        <title>Genome assembly of the Korean intertidal mud-creeper Batillaria attramentaria.</title>
        <authorList>
            <person name="Patra A.K."/>
            <person name="Ho P.T."/>
            <person name="Jun S."/>
            <person name="Lee S.J."/>
            <person name="Kim Y."/>
            <person name="Won Y.J."/>
        </authorList>
    </citation>
    <scope>NUCLEOTIDE SEQUENCE [LARGE SCALE GENOMIC DNA]</scope>
    <source>
        <strain evidence="6">Wonlab-2016</strain>
    </source>
</reference>
<evidence type="ECO:0000256" key="2">
    <source>
        <dbReference type="SAM" id="MobiDB-lite"/>
    </source>
</evidence>
<evidence type="ECO:0000256" key="3">
    <source>
        <dbReference type="SAM" id="SignalP"/>
    </source>
</evidence>
<name>A0ABD0JG22_9CAEN</name>
<dbReference type="CDD" id="cd01099">
    <property type="entry name" value="PAN_AP_HGF"/>
    <property type="match status" value="1"/>
</dbReference>
<feature type="chain" id="PRO_5044807781" evidence="3">
    <location>
        <begin position="19"/>
        <end position="5136"/>
    </location>
</feature>
<evidence type="ECO:0000256" key="1">
    <source>
        <dbReference type="PROSITE-ProRule" id="PRU00076"/>
    </source>
</evidence>
<dbReference type="Gene3D" id="2.10.25.10">
    <property type="entry name" value="Laminin"/>
    <property type="match status" value="1"/>
</dbReference>
<dbReference type="InterPro" id="IPR003609">
    <property type="entry name" value="Pan_app"/>
</dbReference>
<dbReference type="InterPro" id="IPR000742">
    <property type="entry name" value="EGF"/>
</dbReference>
<comment type="caution">
    <text evidence="1">Lacks conserved residue(s) required for the propagation of feature annotation.</text>
</comment>
<dbReference type="PANTHER" id="PTHR16897:SF2">
    <property type="entry name" value="OS03G0226600 PROTEIN"/>
    <property type="match status" value="1"/>
</dbReference>
<feature type="region of interest" description="Disordered" evidence="2">
    <location>
        <begin position="4869"/>
        <end position="4891"/>
    </location>
</feature>
<gene>
    <name evidence="6" type="ORF">BaRGS_00034793</name>
</gene>
<dbReference type="Gene3D" id="2.30.230.10">
    <property type="entry name" value="Lipovitellin, beta-sheet shell regions, chain A"/>
    <property type="match status" value="1"/>
</dbReference>
<feature type="compositionally biased region" description="Low complexity" evidence="2">
    <location>
        <begin position="4953"/>
        <end position="4963"/>
    </location>
</feature>
<organism evidence="6 7">
    <name type="scientific">Batillaria attramentaria</name>
    <dbReference type="NCBI Taxonomy" id="370345"/>
    <lineage>
        <taxon>Eukaryota</taxon>
        <taxon>Metazoa</taxon>
        <taxon>Spiralia</taxon>
        <taxon>Lophotrochozoa</taxon>
        <taxon>Mollusca</taxon>
        <taxon>Gastropoda</taxon>
        <taxon>Caenogastropoda</taxon>
        <taxon>Sorbeoconcha</taxon>
        <taxon>Cerithioidea</taxon>
        <taxon>Batillariidae</taxon>
        <taxon>Batillaria</taxon>
    </lineage>
</organism>
<dbReference type="PROSITE" id="PS00022">
    <property type="entry name" value="EGF_1"/>
    <property type="match status" value="1"/>
</dbReference>
<dbReference type="InterPro" id="IPR015816">
    <property type="entry name" value="Vitellinogen_b-sht_N"/>
</dbReference>
<evidence type="ECO:0000259" key="4">
    <source>
        <dbReference type="PROSITE" id="PS50026"/>
    </source>
</evidence>
<evidence type="ECO:0000259" key="5">
    <source>
        <dbReference type="PROSITE" id="PS50948"/>
    </source>
</evidence>
<dbReference type="InterPro" id="IPR011030">
    <property type="entry name" value="Lipovitellin_superhlx_dom"/>
</dbReference>
<feature type="disulfide bond" evidence="1">
    <location>
        <begin position="4797"/>
        <end position="4806"/>
    </location>
</feature>
<protein>
    <submittedName>
        <fullName evidence="6">Uncharacterized protein</fullName>
    </submittedName>
</protein>